<proteinExistence type="predicted"/>
<dbReference type="AlphaFoldDB" id="A0A914XBM4"/>
<keyword evidence="2" id="KW-1185">Reference proteome</keyword>
<dbReference type="WBParaSite" id="PSAMB.scaffold7448size7633.g30098.t1">
    <property type="protein sequence ID" value="PSAMB.scaffold7448size7633.g30098.t1"/>
    <property type="gene ID" value="PSAMB.scaffold7448size7633.g30098"/>
</dbReference>
<dbReference type="Proteomes" id="UP000887566">
    <property type="component" value="Unplaced"/>
</dbReference>
<sequence>MASTVALERQHESDSGMSCDQSPSPPQASPALIKQ</sequence>
<organism evidence="2 3">
    <name type="scientific">Plectus sambesii</name>
    <dbReference type="NCBI Taxonomy" id="2011161"/>
    <lineage>
        <taxon>Eukaryota</taxon>
        <taxon>Metazoa</taxon>
        <taxon>Ecdysozoa</taxon>
        <taxon>Nematoda</taxon>
        <taxon>Chromadorea</taxon>
        <taxon>Plectida</taxon>
        <taxon>Plectina</taxon>
        <taxon>Plectoidea</taxon>
        <taxon>Plectidae</taxon>
        <taxon>Plectus</taxon>
    </lineage>
</organism>
<evidence type="ECO:0000313" key="2">
    <source>
        <dbReference type="Proteomes" id="UP000887566"/>
    </source>
</evidence>
<name>A0A914XBM4_9BILA</name>
<protein>
    <submittedName>
        <fullName evidence="3">Dmrt1</fullName>
    </submittedName>
</protein>
<reference evidence="3" key="1">
    <citation type="submission" date="2022-11" db="UniProtKB">
        <authorList>
            <consortium name="WormBaseParasite"/>
        </authorList>
    </citation>
    <scope>IDENTIFICATION</scope>
</reference>
<accession>A0A914XBM4</accession>
<evidence type="ECO:0000313" key="3">
    <source>
        <dbReference type="WBParaSite" id="PSAMB.scaffold7448size7633.g30098.t1"/>
    </source>
</evidence>
<evidence type="ECO:0000256" key="1">
    <source>
        <dbReference type="SAM" id="MobiDB-lite"/>
    </source>
</evidence>
<feature type="region of interest" description="Disordered" evidence="1">
    <location>
        <begin position="1"/>
        <end position="35"/>
    </location>
</feature>